<feature type="transmembrane region" description="Helical" evidence="11">
    <location>
        <begin position="341"/>
        <end position="361"/>
    </location>
</feature>
<evidence type="ECO:0000313" key="12">
    <source>
        <dbReference type="EMBL" id="MBS2967856.1"/>
    </source>
</evidence>
<comment type="caution">
    <text evidence="12">The sequence shown here is derived from an EMBL/GenBank/DDBJ whole genome shotgun (WGS) entry which is preliminary data.</text>
</comment>
<evidence type="ECO:0000256" key="8">
    <source>
        <dbReference type="ARBA" id="ARBA00023136"/>
    </source>
</evidence>
<keyword evidence="13" id="KW-1185">Reference proteome</keyword>
<gene>
    <name evidence="12" type="ORF">J9317_03585</name>
</gene>
<sequence length="390" mass="41566">MNFFREARTLISENIRDYGMYIALFAIILTFSVMTDGLFMSSRNISNLIDSAGYIAVLAVGMTLVIVIRHIDLSVGFVAGFLGAIVAIMLTKAGMPMLIVIPLILILGIVVGLFNGLLVAQIGIPSFVATLAGMLIFRGALLQVTEKTGTIIIQDDAFNAIGNGYIPSLLEVGGLHVLSLLVGLLGILYLIYSEIKTRRNKVKYGFEVTSFGIFILKLVFISSIVAYITWILAGYNGFSWTVIIMLLVVIVYHFLTTKTVLGRHIYAVGSNPEAAHLSGMNVKKITYIVFGSMGMLAALSGILFTSRLQSATTTAGTLFELDAIAAAYVGGVSSAGGVGKVTGAIIGAIVMASLTSGMNLLGVGISYQYMIRGGVLAGAVIFDVMTRKKR</sequence>
<dbReference type="EMBL" id="JAGVRK010000001">
    <property type="protein sequence ID" value="MBS2967856.1"/>
    <property type="molecule type" value="Genomic_DNA"/>
</dbReference>
<dbReference type="Proteomes" id="UP000682403">
    <property type="component" value="Unassembled WGS sequence"/>
</dbReference>
<proteinExistence type="predicted"/>
<dbReference type="InterPro" id="IPR001851">
    <property type="entry name" value="ABC_transp_permease"/>
</dbReference>
<feature type="transmembrane region" description="Helical" evidence="11">
    <location>
        <begin position="98"/>
        <end position="124"/>
    </location>
</feature>
<comment type="function">
    <text evidence="9">Part of the binding-protein-dependent transport system for D-xylose. Probably responsible for the translocation of the substrate across the membrane.</text>
</comment>
<feature type="transmembrane region" description="Helical" evidence="11">
    <location>
        <begin position="74"/>
        <end position="91"/>
    </location>
</feature>
<evidence type="ECO:0000256" key="2">
    <source>
        <dbReference type="ARBA" id="ARBA00022448"/>
    </source>
</evidence>
<organism evidence="12 13">
    <name type="scientific">Metabacillus flavus</name>
    <dbReference type="NCBI Taxonomy" id="2823519"/>
    <lineage>
        <taxon>Bacteria</taxon>
        <taxon>Bacillati</taxon>
        <taxon>Bacillota</taxon>
        <taxon>Bacilli</taxon>
        <taxon>Bacillales</taxon>
        <taxon>Bacillaceae</taxon>
        <taxon>Metabacillus</taxon>
    </lineage>
</organism>
<keyword evidence="7 11" id="KW-1133">Transmembrane helix</keyword>
<protein>
    <recommendedName>
        <fullName evidence="10">Xylose transport system permease protein XylH</fullName>
    </recommendedName>
</protein>
<comment type="subcellular location">
    <subcellularLocation>
        <location evidence="1">Cell membrane</location>
        <topology evidence="1">Multi-pass membrane protein</topology>
    </subcellularLocation>
</comment>
<evidence type="ECO:0000256" key="11">
    <source>
        <dbReference type="SAM" id="Phobius"/>
    </source>
</evidence>
<name>A0ABS5LAU8_9BACI</name>
<keyword evidence="5" id="KW-0762">Sugar transport</keyword>
<keyword evidence="3" id="KW-1003">Cell membrane</keyword>
<feature type="transmembrane region" description="Helical" evidence="11">
    <location>
        <begin position="204"/>
        <end position="232"/>
    </location>
</feature>
<evidence type="ECO:0000313" key="13">
    <source>
        <dbReference type="Proteomes" id="UP000682403"/>
    </source>
</evidence>
<evidence type="ECO:0000256" key="9">
    <source>
        <dbReference type="ARBA" id="ARBA00035611"/>
    </source>
</evidence>
<dbReference type="RefSeq" id="WP_211556517.1">
    <property type="nucleotide sequence ID" value="NZ_JAGVRK010000001.1"/>
</dbReference>
<feature type="transmembrane region" description="Helical" evidence="11">
    <location>
        <begin position="20"/>
        <end position="39"/>
    </location>
</feature>
<keyword evidence="4" id="KW-0997">Cell inner membrane</keyword>
<feature type="transmembrane region" description="Helical" evidence="11">
    <location>
        <begin position="285"/>
        <end position="304"/>
    </location>
</feature>
<feature type="transmembrane region" description="Helical" evidence="11">
    <location>
        <begin position="51"/>
        <end position="68"/>
    </location>
</feature>
<keyword evidence="6 11" id="KW-0812">Transmembrane</keyword>
<dbReference type="PANTHER" id="PTHR32196">
    <property type="entry name" value="ABC TRANSPORTER PERMEASE PROTEIN YPHD-RELATED-RELATED"/>
    <property type="match status" value="1"/>
</dbReference>
<evidence type="ECO:0000256" key="10">
    <source>
        <dbReference type="ARBA" id="ARBA00035686"/>
    </source>
</evidence>
<accession>A0ABS5LAU8</accession>
<keyword evidence="8 11" id="KW-0472">Membrane</keyword>
<keyword evidence="2" id="KW-0813">Transport</keyword>
<evidence type="ECO:0000256" key="4">
    <source>
        <dbReference type="ARBA" id="ARBA00022519"/>
    </source>
</evidence>
<evidence type="ECO:0000256" key="1">
    <source>
        <dbReference type="ARBA" id="ARBA00004651"/>
    </source>
</evidence>
<evidence type="ECO:0000256" key="5">
    <source>
        <dbReference type="ARBA" id="ARBA00022597"/>
    </source>
</evidence>
<dbReference type="CDD" id="cd06579">
    <property type="entry name" value="TM_PBP1_transp_AraH_like"/>
    <property type="match status" value="1"/>
</dbReference>
<evidence type="ECO:0000256" key="6">
    <source>
        <dbReference type="ARBA" id="ARBA00022692"/>
    </source>
</evidence>
<evidence type="ECO:0000256" key="7">
    <source>
        <dbReference type="ARBA" id="ARBA00022989"/>
    </source>
</evidence>
<dbReference type="Pfam" id="PF02653">
    <property type="entry name" value="BPD_transp_2"/>
    <property type="match status" value="1"/>
</dbReference>
<evidence type="ECO:0000256" key="3">
    <source>
        <dbReference type="ARBA" id="ARBA00022475"/>
    </source>
</evidence>
<reference evidence="12 13" key="1">
    <citation type="submission" date="2021-04" db="EMBL/GenBank/DDBJ databases">
        <title>Metabacillus sp. strain KIGAM252 whole genome sequence.</title>
        <authorList>
            <person name="Seo M.-J."/>
            <person name="Cho E.-S."/>
            <person name="Hwang C.Y."/>
            <person name="Yoon D.J."/>
        </authorList>
    </citation>
    <scope>NUCLEOTIDE SEQUENCE [LARGE SCALE GENOMIC DNA]</scope>
    <source>
        <strain evidence="12 13">KIGAM252</strain>
    </source>
</reference>
<feature type="transmembrane region" description="Helical" evidence="11">
    <location>
        <begin position="173"/>
        <end position="192"/>
    </location>
</feature>
<dbReference type="PANTHER" id="PTHR32196:SF32">
    <property type="entry name" value="XYLOSE TRANSPORT SYSTEM PERMEASE PROTEIN XYLH"/>
    <property type="match status" value="1"/>
</dbReference>
<feature type="transmembrane region" description="Helical" evidence="11">
    <location>
        <begin position="238"/>
        <end position="255"/>
    </location>
</feature>